<reference evidence="8 9" key="1">
    <citation type="submission" date="2019-03" db="EMBL/GenBank/DDBJ databases">
        <authorList>
            <person name="Gaulin E."/>
            <person name="Dumas B."/>
        </authorList>
    </citation>
    <scope>NUCLEOTIDE SEQUENCE [LARGE SCALE GENOMIC DNA]</scope>
    <source>
        <strain evidence="8">CBS 568.67</strain>
    </source>
</reference>
<evidence type="ECO:0000256" key="3">
    <source>
        <dbReference type="ARBA" id="ARBA00022989"/>
    </source>
</evidence>
<dbReference type="Pfam" id="PF01490">
    <property type="entry name" value="Aa_trans"/>
    <property type="match status" value="1"/>
</dbReference>
<evidence type="ECO:0000313" key="8">
    <source>
        <dbReference type="EMBL" id="VFU00088.1"/>
    </source>
</evidence>
<dbReference type="EMBL" id="VJMH01007270">
    <property type="protein sequence ID" value="KAF0684588.1"/>
    <property type="molecule type" value="Genomic_DNA"/>
</dbReference>
<evidence type="ECO:0000256" key="5">
    <source>
        <dbReference type="SAM" id="Phobius"/>
    </source>
</evidence>
<keyword evidence="3 5" id="KW-1133">Transmembrane helix</keyword>
<feature type="transmembrane region" description="Helical" evidence="5">
    <location>
        <begin position="128"/>
        <end position="157"/>
    </location>
</feature>
<evidence type="ECO:0000256" key="1">
    <source>
        <dbReference type="ARBA" id="ARBA00004141"/>
    </source>
</evidence>
<evidence type="ECO:0000313" key="7">
    <source>
        <dbReference type="EMBL" id="KAF0684588.1"/>
    </source>
</evidence>
<feature type="transmembrane region" description="Helical" evidence="5">
    <location>
        <begin position="324"/>
        <end position="346"/>
    </location>
</feature>
<comment type="subcellular location">
    <subcellularLocation>
        <location evidence="1">Membrane</location>
        <topology evidence="1">Multi-pass membrane protein</topology>
    </subcellularLocation>
</comment>
<dbReference type="AlphaFoldDB" id="A0A485LMN2"/>
<feature type="transmembrane region" description="Helical" evidence="5">
    <location>
        <begin position="79"/>
        <end position="108"/>
    </location>
</feature>
<proteinExistence type="predicted"/>
<feature type="transmembrane region" description="Helical" evidence="5">
    <location>
        <begin position="230"/>
        <end position="252"/>
    </location>
</feature>
<sequence length="538" mass="57342">MGRQGQTCDKPRVATACFDPLQFAICLPTPFLNSPSLWFPTMGQPFLTFEDLKMCFSLCCCVYGIGTLGMPGNYARAGYGWATAALLSMASVNIYATVCISKLMLAAPKSVRTFGDLGEFVFGRPGRWLISVILTVTCFLGPIAFLVLGGVILTILFPHSYQDSTWIVLMGLTLLPVCLIPTLKEGAGVAAAGFFATLVADVFSLYMLVSNMDGPATGLATPSPNLSFKQVASAFGNLALAYGAGVVIPALQREHSEPTRMPRIIVVSMGLITLLFLVIAITGVSIVGCQIPGNLLFAIAGSSLGFSVSRGGVVVTYLCMQLHITIAFSVIIFPAFYTLEGFVLGIHKTMLRVSSHADVDAVTEFALVDSPSAMAKSASMAFPDQANDDDQHLHEIDSTTYKQPGVYVKVALLRTAVVAALVVVAVVWKDHVLDLLDFLGASCVSLCCMVIPMVLYLKHFGASLHVAERVLATIAIVASLVIGAYVAYESAGPLFNPGPPPPAGPAPWDAPKFPYCSGSYVNMVYTNVSYHKAWMAKP</sequence>
<feature type="transmembrane region" description="Helical" evidence="5">
    <location>
        <begin position="189"/>
        <end position="209"/>
    </location>
</feature>
<evidence type="ECO:0000256" key="2">
    <source>
        <dbReference type="ARBA" id="ARBA00022692"/>
    </source>
</evidence>
<dbReference type="InterPro" id="IPR013057">
    <property type="entry name" value="AA_transpt_TM"/>
</dbReference>
<dbReference type="PANTHER" id="PTHR22950">
    <property type="entry name" value="AMINO ACID TRANSPORTER"/>
    <property type="match status" value="1"/>
</dbReference>
<feature type="transmembrane region" description="Helical" evidence="5">
    <location>
        <begin position="264"/>
        <end position="288"/>
    </location>
</feature>
<dbReference type="Proteomes" id="UP000332933">
    <property type="component" value="Unassembled WGS sequence"/>
</dbReference>
<feature type="domain" description="Amino acid transporter transmembrane" evidence="6">
    <location>
        <begin position="55"/>
        <end position="488"/>
    </location>
</feature>
<protein>
    <submittedName>
        <fullName evidence="8">Aste57867_23442 protein</fullName>
    </submittedName>
</protein>
<name>A0A485LMN2_9STRA</name>
<dbReference type="EMBL" id="CAADRA010007296">
    <property type="protein sequence ID" value="VFU00088.1"/>
    <property type="molecule type" value="Genomic_DNA"/>
</dbReference>
<dbReference type="GO" id="GO:0015179">
    <property type="term" value="F:L-amino acid transmembrane transporter activity"/>
    <property type="evidence" value="ECO:0007669"/>
    <property type="project" value="TreeGrafter"/>
</dbReference>
<feature type="transmembrane region" description="Helical" evidence="5">
    <location>
        <begin position="164"/>
        <end position="183"/>
    </location>
</feature>
<evidence type="ECO:0000256" key="4">
    <source>
        <dbReference type="ARBA" id="ARBA00023136"/>
    </source>
</evidence>
<feature type="transmembrane region" description="Helical" evidence="5">
    <location>
        <begin position="411"/>
        <end position="429"/>
    </location>
</feature>
<keyword evidence="9" id="KW-1185">Reference proteome</keyword>
<evidence type="ECO:0000313" key="9">
    <source>
        <dbReference type="Proteomes" id="UP000332933"/>
    </source>
</evidence>
<feature type="transmembrane region" description="Helical" evidence="5">
    <location>
        <begin position="469"/>
        <end position="488"/>
    </location>
</feature>
<dbReference type="PANTHER" id="PTHR22950:SF349">
    <property type="entry name" value="AMINO ACID TRANSPORTER TRANSMEMBRANE DOMAIN-CONTAINING PROTEIN"/>
    <property type="match status" value="1"/>
</dbReference>
<evidence type="ECO:0000259" key="6">
    <source>
        <dbReference type="Pfam" id="PF01490"/>
    </source>
</evidence>
<accession>A0A485LMN2</accession>
<dbReference type="OrthoDB" id="655540at2759"/>
<gene>
    <name evidence="8" type="primary">Aste57867_23442</name>
    <name evidence="7" type="ORF">As57867_023371</name>
    <name evidence="8" type="ORF">ASTE57867_23442</name>
</gene>
<reference evidence="7" key="2">
    <citation type="submission" date="2019-06" db="EMBL/GenBank/DDBJ databases">
        <title>Genomics analysis of Aphanomyces spp. identifies a new class of oomycete effector associated with host adaptation.</title>
        <authorList>
            <person name="Gaulin E."/>
        </authorList>
    </citation>
    <scope>NUCLEOTIDE SEQUENCE</scope>
    <source>
        <strain evidence="7">CBS 578.67</strain>
    </source>
</reference>
<feature type="transmembrane region" description="Helical" evidence="5">
    <location>
        <begin position="435"/>
        <end position="457"/>
    </location>
</feature>
<organism evidence="8 9">
    <name type="scientific">Aphanomyces stellatus</name>
    <dbReference type="NCBI Taxonomy" id="120398"/>
    <lineage>
        <taxon>Eukaryota</taxon>
        <taxon>Sar</taxon>
        <taxon>Stramenopiles</taxon>
        <taxon>Oomycota</taxon>
        <taxon>Saprolegniomycetes</taxon>
        <taxon>Saprolegniales</taxon>
        <taxon>Verrucalvaceae</taxon>
        <taxon>Aphanomyces</taxon>
    </lineage>
</organism>
<keyword evidence="2 5" id="KW-0812">Transmembrane</keyword>
<dbReference type="GO" id="GO:0005774">
    <property type="term" value="C:vacuolar membrane"/>
    <property type="evidence" value="ECO:0007669"/>
    <property type="project" value="TreeGrafter"/>
</dbReference>
<keyword evidence="4 5" id="KW-0472">Membrane</keyword>